<dbReference type="EMBL" id="CP048209">
    <property type="protein sequence ID" value="QHT59728.1"/>
    <property type="molecule type" value="Genomic_DNA"/>
</dbReference>
<reference evidence="1 2" key="1">
    <citation type="submission" date="2020-01" db="EMBL/GenBank/DDBJ databases">
        <title>Paenibacillus sp. nov., isolated from tomato rhizosphere.</title>
        <authorList>
            <person name="Weon H.-Y."/>
            <person name="Lee S.A."/>
        </authorList>
    </citation>
    <scope>NUCLEOTIDE SEQUENCE [LARGE SCALE GENOMIC DNA]</scope>
    <source>
        <strain evidence="1 2">12200R-189</strain>
    </source>
</reference>
<dbReference type="SUPFAM" id="SSF81301">
    <property type="entry name" value="Nucleotidyltransferase"/>
    <property type="match status" value="1"/>
</dbReference>
<dbReference type="InterPro" id="IPR043519">
    <property type="entry name" value="NT_sf"/>
</dbReference>
<proteinExistence type="predicted"/>
<dbReference type="KEGG" id="plyc:GXP70_07030"/>
<sequence>MTITRETIISHIAASMGSEDSILALWLEGSDGTGSVDEYSDIDLVCYARAGCEDEAMARLDACLKQLGDVDLDYEQPGRPVNNRYKVYHLRQTPESLLIDATIQSESFPVSFIEEDRTVVPVVLVDKAEIVCFRSVDPEELRAQLLGTVAEAKAVFGQKSRAEKYTKRGLFLESLIYYHKYVLNPLVDVLRIVHTPLQADCFLVHATRDFPDEVTARLENLYGVRTVREIADRIALADELFRRAVVDAEAMLSGGAFLNREA</sequence>
<evidence type="ECO:0000313" key="2">
    <source>
        <dbReference type="Proteomes" id="UP000476064"/>
    </source>
</evidence>
<evidence type="ECO:0000313" key="1">
    <source>
        <dbReference type="EMBL" id="QHT59728.1"/>
    </source>
</evidence>
<name>A0A6C0FRG5_9BACL</name>
<protein>
    <recommendedName>
        <fullName evidence="3">Nucleotidyltransferase domain-containing protein</fullName>
    </recommendedName>
</protein>
<organism evidence="1 2">
    <name type="scientific">Paenibacillus lycopersici</name>
    <dbReference type="NCBI Taxonomy" id="2704462"/>
    <lineage>
        <taxon>Bacteria</taxon>
        <taxon>Bacillati</taxon>
        <taxon>Bacillota</taxon>
        <taxon>Bacilli</taxon>
        <taxon>Bacillales</taxon>
        <taxon>Paenibacillaceae</taxon>
        <taxon>Paenibacillus</taxon>
    </lineage>
</organism>
<accession>A0A6C0FRG5</accession>
<dbReference type="RefSeq" id="WP_162355794.1">
    <property type="nucleotide sequence ID" value="NZ_CP048209.1"/>
</dbReference>
<dbReference type="AlphaFoldDB" id="A0A6C0FRG5"/>
<dbReference type="Gene3D" id="3.30.460.10">
    <property type="entry name" value="Beta Polymerase, domain 2"/>
    <property type="match status" value="1"/>
</dbReference>
<evidence type="ECO:0008006" key="3">
    <source>
        <dbReference type="Google" id="ProtNLM"/>
    </source>
</evidence>
<gene>
    <name evidence="1" type="ORF">GXP70_07030</name>
</gene>
<keyword evidence="2" id="KW-1185">Reference proteome</keyword>
<dbReference type="Proteomes" id="UP000476064">
    <property type="component" value="Chromosome"/>
</dbReference>